<dbReference type="Gene3D" id="2.30.320.10">
    <property type="entry name" value="YwqG-like"/>
    <property type="match status" value="1"/>
</dbReference>
<evidence type="ECO:0008006" key="3">
    <source>
        <dbReference type="Google" id="ProtNLM"/>
    </source>
</evidence>
<evidence type="ECO:0000313" key="1">
    <source>
        <dbReference type="EMBL" id="WAS91357.1"/>
    </source>
</evidence>
<dbReference type="Proteomes" id="UP001164459">
    <property type="component" value="Chromosome"/>
</dbReference>
<protein>
    <recommendedName>
        <fullName evidence="3">DUF4132 domain-containing protein</fullName>
    </recommendedName>
</protein>
<reference evidence="1" key="1">
    <citation type="submission" date="2022-11" db="EMBL/GenBank/DDBJ databases">
        <title>Minimal conservation of predation-associated metabolite biosynthetic gene clusters underscores biosynthetic potential of Myxococcota including descriptions for ten novel species: Archangium lansinium sp. nov., Myxococcus landrumus sp. nov., Nannocystis bai.</title>
        <authorList>
            <person name="Ahearne A."/>
            <person name="Stevens C."/>
            <person name="Dowd S."/>
        </authorList>
    </citation>
    <scope>NUCLEOTIDE SEQUENCE</scope>
    <source>
        <strain evidence="1">Fl3</strain>
    </source>
</reference>
<gene>
    <name evidence="1" type="ORF">O0S08_34655</name>
</gene>
<proteinExistence type="predicted"/>
<sequence length="894" mass="98914">MISFVSPDARLTAIDRKRLAARLAGEESEYAQQRLLEEAIEPLLADDADARPVAYALLWELWANRWLAYETLAPAIQQSLLATLAEGVEAGHLKFAARDVLHLFSFVDEPELPAGYRELADEDYRGLADRPLKEQVGDDEGGTSAIVTAFPGWPKHLDGILVRLGAEGLAALTGEPAFAALPAWQRDGVQAVLRRYGVRTAEFSCNMAARLAFEFFHRGFGVDGGTGRDVEMAVDGEWRDDVHLPLRDGRFGPELFRYVELFADRDAWTRSLLWFALCPPEGSGGPGQFCDLVPALDIASPAQRRALMGRYADSADELLRFATVDELLAWATGAAEDDDDTLPERCTLPALVAAGRHGRPLPEPLVAQVLKRKGWSLDGYGRLSRDPATWGTPEGQGLRRTRHYIELLRQLPRDLAKRALLERIQGTGDSALIAGLFDEEVLQAMVTALRAKKKPDALLLPYGVALVGEAALGPLYAAWATLSPKETAAELEIRMALVYALARATEWPEKFDVVLRFHGWGDQWRDPILGGYGHADVFFQHEVRPALQAAIDRLPAARREAVLARALDGAAPAKLPAFVRALPLVASTPVLHEQAVRSLVACEHKLDLDDCRNYIDPFIARTEVAEREAMLVLAFSLPGKRNQELWSQFVDEDRYDALSRGRGAVSTKKDDVDELLEVIAEKRWRGKMTSLAALRATEQTDGTYNQRHGVPRGVDETTWPIFAAKGEPMQHLLTIDLEALPGLKPIFPRTRAVALFVSDAVHHQAWAPGTDHVAIVRLTEKDLQRRPLAQPPARPVAEAQGFEVVPVKVPAATFDDDLIERLDDEEDEEAQDLGELRKAVYALHARALGEPLWLQSPEPAGRFVLQLDEAFLRMNLGDAGVLFVFEDTAFFQCH</sequence>
<dbReference type="EMBL" id="CP114040">
    <property type="protein sequence ID" value="WAS91357.1"/>
    <property type="molecule type" value="Genomic_DNA"/>
</dbReference>
<keyword evidence="2" id="KW-1185">Reference proteome</keyword>
<evidence type="ECO:0000313" key="2">
    <source>
        <dbReference type="Proteomes" id="UP001164459"/>
    </source>
</evidence>
<organism evidence="1 2">
    <name type="scientific">Nannocystis punicea</name>
    <dbReference type="NCBI Taxonomy" id="2995304"/>
    <lineage>
        <taxon>Bacteria</taxon>
        <taxon>Pseudomonadati</taxon>
        <taxon>Myxococcota</taxon>
        <taxon>Polyangia</taxon>
        <taxon>Nannocystales</taxon>
        <taxon>Nannocystaceae</taxon>
        <taxon>Nannocystis</taxon>
    </lineage>
</organism>
<name>A0ABY7GWM3_9BACT</name>
<accession>A0ABY7GWM3</accession>
<dbReference type="RefSeq" id="WP_269033721.1">
    <property type="nucleotide sequence ID" value="NZ_CP114040.1"/>
</dbReference>